<dbReference type="InterPro" id="IPR005097">
    <property type="entry name" value="Sacchrp_dh_NADP-bd"/>
</dbReference>
<gene>
    <name evidence="2" type="ORF">CYPRO_1843</name>
</gene>
<dbReference type="SUPFAM" id="SSF51735">
    <property type="entry name" value="NAD(P)-binding Rossmann-fold domains"/>
    <property type="match status" value="1"/>
</dbReference>
<keyword evidence="3" id="KW-1185">Reference proteome</keyword>
<dbReference type="InterPro" id="IPR036291">
    <property type="entry name" value="NAD(P)-bd_dom_sf"/>
</dbReference>
<evidence type="ECO:0000259" key="1">
    <source>
        <dbReference type="Pfam" id="PF03435"/>
    </source>
</evidence>
<dbReference type="OrthoDB" id="623995at2"/>
<sequence>MQPTDSGNEILVYGSYGYTGKLVVEEFQRRGVSVTLGGRNENELKEQAAKTGLPYACFALDDAELSLQIQEYKTVLNCAGPFHNTSVYLTRTCVNSGINYLNITGEFDVIESLSLYDRKAKANQCIVLPGVGYDVAPSDCLIAYAQKKFPGARTIRLCLHFGGRPSQGTMRTSLQQFKKGNVVRSRGLIVPVRFAHKSHRIDFRDKVRTCVSIPWGDVSSAFYSTQVPNIEVYMSMSNGAARLAKLAGFFQPVLKRKLFSNMISSWISKQPEGPGFAEREKGQSRIYLTVYDLTTRKSFLLKTPEAYSLTAQIAAESAIRVTAGTVTPGFHTPSTAFGANFIMKFKGVERHELVRGNKQKL</sequence>
<dbReference type="EMBL" id="CP027806">
    <property type="protein sequence ID" value="AXJ01093.1"/>
    <property type="molecule type" value="Genomic_DNA"/>
</dbReference>
<proteinExistence type="predicted"/>
<dbReference type="KEGG" id="cprv:CYPRO_1843"/>
<accession>A0A345UKU1</accession>
<evidence type="ECO:0000313" key="2">
    <source>
        <dbReference type="EMBL" id="AXJ01093.1"/>
    </source>
</evidence>
<dbReference type="AlphaFoldDB" id="A0A345UKU1"/>
<protein>
    <recommendedName>
        <fullName evidence="1">Saccharopine dehydrogenase NADP binding domain-containing protein</fullName>
    </recommendedName>
</protein>
<dbReference type="Proteomes" id="UP000254808">
    <property type="component" value="Chromosome"/>
</dbReference>
<dbReference type="Pfam" id="PF03435">
    <property type="entry name" value="Sacchrp_dh_NADP"/>
    <property type="match status" value="1"/>
</dbReference>
<dbReference type="RefSeq" id="WP_114984324.1">
    <property type="nucleotide sequence ID" value="NZ_CP027806.1"/>
</dbReference>
<dbReference type="Gene3D" id="3.40.50.720">
    <property type="entry name" value="NAD(P)-binding Rossmann-like Domain"/>
    <property type="match status" value="1"/>
</dbReference>
<name>A0A345UKU1_9BACT</name>
<dbReference type="PANTHER" id="PTHR43781">
    <property type="entry name" value="SACCHAROPINE DEHYDROGENASE"/>
    <property type="match status" value="1"/>
</dbReference>
<dbReference type="PANTHER" id="PTHR43781:SF1">
    <property type="entry name" value="SACCHAROPINE DEHYDROGENASE"/>
    <property type="match status" value="1"/>
</dbReference>
<feature type="domain" description="Saccharopine dehydrogenase NADP binding" evidence="1">
    <location>
        <begin position="10"/>
        <end position="104"/>
    </location>
</feature>
<evidence type="ECO:0000313" key="3">
    <source>
        <dbReference type="Proteomes" id="UP000254808"/>
    </source>
</evidence>
<organism evidence="2 3">
    <name type="scientific">Cyclonatronum proteinivorum</name>
    <dbReference type="NCBI Taxonomy" id="1457365"/>
    <lineage>
        <taxon>Bacteria</taxon>
        <taxon>Pseudomonadati</taxon>
        <taxon>Balneolota</taxon>
        <taxon>Balneolia</taxon>
        <taxon>Balneolales</taxon>
        <taxon>Cyclonatronaceae</taxon>
        <taxon>Cyclonatronum</taxon>
    </lineage>
</organism>
<reference evidence="2 3" key="1">
    <citation type="submission" date="2018-03" db="EMBL/GenBank/DDBJ databases">
        <title>Phenotypic and genomic properties of Cyclonatronum proteinivorum gen. nov., sp. nov., a haloalkaliphilic bacteroidete from soda lakes possessing Na+-translocating rhodopsin.</title>
        <authorList>
            <person name="Toshchakov S.V."/>
            <person name="Korzhenkov A."/>
            <person name="Samarov N.I."/>
            <person name="Kublanov I.V."/>
            <person name="Muntyan M.S."/>
            <person name="Sorokin D.Y."/>
        </authorList>
    </citation>
    <scope>NUCLEOTIDE SEQUENCE [LARGE SCALE GENOMIC DNA]</scope>
    <source>
        <strain evidence="2 3">Omega</strain>
    </source>
</reference>